<dbReference type="GO" id="GO:0006417">
    <property type="term" value="P:regulation of translation"/>
    <property type="evidence" value="ECO:0007669"/>
    <property type="project" value="TreeGrafter"/>
</dbReference>
<keyword evidence="1" id="KW-0812">Transmembrane</keyword>
<name>A0A844HU05_9RHOB</name>
<dbReference type="GO" id="GO:0016989">
    <property type="term" value="F:sigma factor antagonist activity"/>
    <property type="evidence" value="ECO:0007669"/>
    <property type="project" value="TreeGrafter"/>
</dbReference>
<dbReference type="PANTHER" id="PTHR37461">
    <property type="entry name" value="ANTI-SIGMA-K FACTOR RSKA"/>
    <property type="match status" value="1"/>
</dbReference>
<organism evidence="3 4">
    <name type="scientific">Paracoccus litorisediminis</name>
    <dbReference type="NCBI Taxonomy" id="2006130"/>
    <lineage>
        <taxon>Bacteria</taxon>
        <taxon>Pseudomonadati</taxon>
        <taxon>Pseudomonadota</taxon>
        <taxon>Alphaproteobacteria</taxon>
        <taxon>Rhodobacterales</taxon>
        <taxon>Paracoccaceae</taxon>
        <taxon>Paracoccus</taxon>
    </lineage>
</organism>
<accession>A0A844HU05</accession>
<evidence type="ECO:0000259" key="2">
    <source>
        <dbReference type="Pfam" id="PF10099"/>
    </source>
</evidence>
<dbReference type="AlphaFoldDB" id="A0A844HU05"/>
<dbReference type="PANTHER" id="PTHR37461:SF1">
    <property type="entry name" value="ANTI-SIGMA-K FACTOR RSKA"/>
    <property type="match status" value="1"/>
</dbReference>
<dbReference type="RefSeq" id="WP_155042502.1">
    <property type="nucleotide sequence ID" value="NZ_WMIG01000043.1"/>
</dbReference>
<reference evidence="3 4" key="1">
    <citation type="submission" date="2019-11" db="EMBL/GenBank/DDBJ databases">
        <authorList>
            <person name="Dong K."/>
        </authorList>
    </citation>
    <scope>NUCLEOTIDE SEQUENCE [LARGE SCALE GENOMIC DNA]</scope>
    <source>
        <strain evidence="3 4">NBRC 112902</strain>
    </source>
</reference>
<keyword evidence="1" id="KW-1133">Transmembrane helix</keyword>
<keyword evidence="1" id="KW-0472">Membrane</keyword>
<protein>
    <recommendedName>
        <fullName evidence="2">Anti-sigma K factor RskA C-terminal domain-containing protein</fullName>
    </recommendedName>
</protein>
<sequence length="231" mass="24699">MTTDPDPLDPRDVASAGEYVLGTLPRAERDLFRRRLAGEPALRAEVTRWEVHFHPLSDEVAPVDTPPNLWPGIERRLFEPSVARDSGVSPFWRWLGLGAGLATAVLAGILWLGPVRLPDGGQLWVSDMVSADGAVRLAALYDERSGEMRVSVGGAEPGAGRDFELWLIQGDRAPISLGVMPHRGQAAMPIPPELRMLVANATLAITDEPAGGTPTGVATGPVVASAPLRRI</sequence>
<dbReference type="Proteomes" id="UP000449846">
    <property type="component" value="Unassembled WGS sequence"/>
</dbReference>
<evidence type="ECO:0000256" key="1">
    <source>
        <dbReference type="SAM" id="Phobius"/>
    </source>
</evidence>
<dbReference type="InterPro" id="IPR051474">
    <property type="entry name" value="Anti-sigma-K/W_factor"/>
</dbReference>
<dbReference type="EMBL" id="WMIG01000043">
    <property type="protein sequence ID" value="MTH62558.1"/>
    <property type="molecule type" value="Genomic_DNA"/>
</dbReference>
<dbReference type="Pfam" id="PF10099">
    <property type="entry name" value="RskA_C"/>
    <property type="match status" value="1"/>
</dbReference>
<comment type="caution">
    <text evidence="3">The sequence shown here is derived from an EMBL/GenBank/DDBJ whole genome shotgun (WGS) entry which is preliminary data.</text>
</comment>
<evidence type="ECO:0000313" key="4">
    <source>
        <dbReference type="Proteomes" id="UP000449846"/>
    </source>
</evidence>
<dbReference type="GO" id="GO:0005886">
    <property type="term" value="C:plasma membrane"/>
    <property type="evidence" value="ECO:0007669"/>
    <property type="project" value="InterPro"/>
</dbReference>
<dbReference type="OrthoDB" id="9816387at2"/>
<feature type="transmembrane region" description="Helical" evidence="1">
    <location>
        <begin position="91"/>
        <end position="112"/>
    </location>
</feature>
<proteinExistence type="predicted"/>
<feature type="domain" description="Anti-sigma K factor RskA C-terminal" evidence="2">
    <location>
        <begin position="99"/>
        <end position="222"/>
    </location>
</feature>
<evidence type="ECO:0000313" key="3">
    <source>
        <dbReference type="EMBL" id="MTH62558.1"/>
    </source>
</evidence>
<gene>
    <name evidence="3" type="ORF">GL300_25630</name>
</gene>
<dbReference type="InterPro" id="IPR018764">
    <property type="entry name" value="RskA_C"/>
</dbReference>
<keyword evidence="4" id="KW-1185">Reference proteome</keyword>